<protein>
    <submittedName>
        <fullName evidence="2">Uncharacterized protein</fullName>
    </submittedName>
</protein>
<evidence type="ECO:0000313" key="3">
    <source>
        <dbReference type="Proteomes" id="UP000000759"/>
    </source>
</evidence>
<dbReference type="GeneID" id="7195927"/>
<dbReference type="KEGG" id="pti:PHATRDRAFT_40151"/>
<dbReference type="PaxDb" id="2850-Phatr40151"/>
<feature type="region of interest" description="Disordered" evidence="1">
    <location>
        <begin position="187"/>
        <end position="215"/>
    </location>
</feature>
<dbReference type="HOGENOM" id="CLU_827599_0_0_1"/>
<dbReference type="AlphaFoldDB" id="B7GAL9"/>
<sequence>MGCTTEMKCAWFNTKILPEPEQSLALEPMGTSLWRAWAEEQRTNYGCSGSDLLSENVNAVDEIHMDLSGSTSDEILLAAHCNRSYVTPISSCARQPAGKKLQPGAIRITIKNNTEKQTNNALYPLLIEEENAPAKSFRIRSTGGQGATVDGTSSVDHDVYLLLQETSTIIQQQAAIWEDIQSKSRIGPQSACGSGQGGQATTESSDCSHLTPKNNGAAAPANQRYYDIVNATSTKCSATRDPLQDLWYNQIINQHKLRAEGDGRTLKIAHSQHHLAKEDLDACDAVLVQCVGCNVKLSAIIDEPIFCCPECGTLSSFSLAKKLAGRYHWKFKEGFS</sequence>
<dbReference type="RefSeq" id="XP_002184100.1">
    <property type="nucleotide sequence ID" value="XM_002184064.1"/>
</dbReference>
<reference evidence="2 3" key="1">
    <citation type="journal article" date="2008" name="Nature">
        <title>The Phaeodactylum genome reveals the evolutionary history of diatom genomes.</title>
        <authorList>
            <person name="Bowler C."/>
            <person name="Allen A.E."/>
            <person name="Badger J.H."/>
            <person name="Grimwood J."/>
            <person name="Jabbari K."/>
            <person name="Kuo A."/>
            <person name="Maheswari U."/>
            <person name="Martens C."/>
            <person name="Maumus F."/>
            <person name="Otillar R.P."/>
            <person name="Rayko E."/>
            <person name="Salamov A."/>
            <person name="Vandepoele K."/>
            <person name="Beszteri B."/>
            <person name="Gruber A."/>
            <person name="Heijde M."/>
            <person name="Katinka M."/>
            <person name="Mock T."/>
            <person name="Valentin K."/>
            <person name="Verret F."/>
            <person name="Berges J.A."/>
            <person name="Brownlee C."/>
            <person name="Cadoret J.P."/>
            <person name="Chiovitti A."/>
            <person name="Choi C.J."/>
            <person name="Coesel S."/>
            <person name="De Martino A."/>
            <person name="Detter J.C."/>
            <person name="Durkin C."/>
            <person name="Falciatore A."/>
            <person name="Fournet J."/>
            <person name="Haruta M."/>
            <person name="Huysman M.J."/>
            <person name="Jenkins B.D."/>
            <person name="Jiroutova K."/>
            <person name="Jorgensen R.E."/>
            <person name="Joubert Y."/>
            <person name="Kaplan A."/>
            <person name="Kroger N."/>
            <person name="Kroth P.G."/>
            <person name="La Roche J."/>
            <person name="Lindquist E."/>
            <person name="Lommer M."/>
            <person name="Martin-Jezequel V."/>
            <person name="Lopez P.J."/>
            <person name="Lucas S."/>
            <person name="Mangogna M."/>
            <person name="McGinnis K."/>
            <person name="Medlin L.K."/>
            <person name="Montsant A."/>
            <person name="Oudot-Le Secq M.P."/>
            <person name="Napoli C."/>
            <person name="Obornik M."/>
            <person name="Parker M.S."/>
            <person name="Petit J.L."/>
            <person name="Porcel B.M."/>
            <person name="Poulsen N."/>
            <person name="Robison M."/>
            <person name="Rychlewski L."/>
            <person name="Rynearson T.A."/>
            <person name="Schmutz J."/>
            <person name="Shapiro H."/>
            <person name="Siaut M."/>
            <person name="Stanley M."/>
            <person name="Sussman M.R."/>
            <person name="Taylor A.R."/>
            <person name="Vardi A."/>
            <person name="von Dassow P."/>
            <person name="Vyverman W."/>
            <person name="Willis A."/>
            <person name="Wyrwicz L.S."/>
            <person name="Rokhsar D.S."/>
            <person name="Weissenbach J."/>
            <person name="Armbrust E.V."/>
            <person name="Green B.R."/>
            <person name="Van de Peer Y."/>
            <person name="Grigoriev I.V."/>
        </authorList>
    </citation>
    <scope>NUCLEOTIDE SEQUENCE [LARGE SCALE GENOMIC DNA]</scope>
    <source>
        <strain evidence="2 3">CCAP 1055/1</strain>
    </source>
</reference>
<proteinExistence type="predicted"/>
<feature type="compositionally biased region" description="Polar residues" evidence="1">
    <location>
        <begin position="201"/>
        <end position="214"/>
    </location>
</feature>
<dbReference type="EMBL" id="CM000624">
    <property type="protein sequence ID" value="EEC44278.1"/>
    <property type="molecule type" value="Genomic_DNA"/>
</dbReference>
<evidence type="ECO:0000256" key="1">
    <source>
        <dbReference type="SAM" id="MobiDB-lite"/>
    </source>
</evidence>
<dbReference type="InParanoid" id="B7GAL9"/>
<reference evidence="3" key="2">
    <citation type="submission" date="2008-08" db="EMBL/GenBank/DDBJ databases">
        <authorList>
            <consortium name="Diatom Consortium"/>
            <person name="Grigoriev I."/>
            <person name="Grimwood J."/>
            <person name="Kuo A."/>
            <person name="Otillar R.P."/>
            <person name="Salamov A."/>
            <person name="Detter J.C."/>
            <person name="Lindquist E."/>
            <person name="Shapiro H."/>
            <person name="Lucas S."/>
            <person name="Glavina del Rio T."/>
            <person name="Pitluck S."/>
            <person name="Rokhsar D."/>
            <person name="Bowler C."/>
        </authorList>
    </citation>
    <scope>GENOME REANNOTATION</scope>
    <source>
        <strain evidence="3">CCAP 1055/1</strain>
    </source>
</reference>
<gene>
    <name evidence="2" type="ORF">PHATRDRAFT_40151</name>
</gene>
<dbReference type="Proteomes" id="UP000000759">
    <property type="component" value="Chromosome 22"/>
</dbReference>
<organism evidence="2 3">
    <name type="scientific">Phaeodactylum tricornutum (strain CCAP 1055/1)</name>
    <dbReference type="NCBI Taxonomy" id="556484"/>
    <lineage>
        <taxon>Eukaryota</taxon>
        <taxon>Sar</taxon>
        <taxon>Stramenopiles</taxon>
        <taxon>Ochrophyta</taxon>
        <taxon>Bacillariophyta</taxon>
        <taxon>Bacillariophyceae</taxon>
        <taxon>Bacillariophycidae</taxon>
        <taxon>Naviculales</taxon>
        <taxon>Phaeodactylaceae</taxon>
        <taxon>Phaeodactylum</taxon>
    </lineage>
</organism>
<accession>B7GAL9</accession>
<keyword evidence="3" id="KW-1185">Reference proteome</keyword>
<evidence type="ECO:0000313" key="2">
    <source>
        <dbReference type="EMBL" id="EEC44278.1"/>
    </source>
</evidence>
<name>B7GAL9_PHATC</name>